<keyword evidence="10 12" id="KW-0407">Ion channel</keyword>
<feature type="region of interest" description="Disordered" evidence="13">
    <location>
        <begin position="208"/>
        <end position="230"/>
    </location>
</feature>
<keyword evidence="6 12" id="KW-0630">Potassium</keyword>
<organism evidence="17 18">
    <name type="scientific">Coptotermes formosanus</name>
    <name type="common">Formosan subterranean termite</name>
    <dbReference type="NCBI Taxonomy" id="36987"/>
    <lineage>
        <taxon>Eukaryota</taxon>
        <taxon>Metazoa</taxon>
        <taxon>Ecdysozoa</taxon>
        <taxon>Arthropoda</taxon>
        <taxon>Hexapoda</taxon>
        <taxon>Insecta</taxon>
        <taxon>Pterygota</taxon>
        <taxon>Neoptera</taxon>
        <taxon>Polyneoptera</taxon>
        <taxon>Dictyoptera</taxon>
        <taxon>Blattodea</taxon>
        <taxon>Blattoidea</taxon>
        <taxon>Termitoidae</taxon>
        <taxon>Rhinotermitidae</taxon>
        <taxon>Coptotermes</taxon>
    </lineage>
</organism>
<keyword evidence="5 12" id="KW-0851">Voltage-gated channel</keyword>
<evidence type="ECO:0000259" key="16">
    <source>
        <dbReference type="Pfam" id="PF17655"/>
    </source>
</evidence>
<dbReference type="AlphaFoldDB" id="A0A6L2PJW2"/>
<keyword evidence="2 12" id="KW-0813">Transport</keyword>
<reference evidence="18" key="1">
    <citation type="submission" date="2020-01" db="EMBL/GenBank/DDBJ databases">
        <title>Draft genome sequence of the Termite Coptotermes fromosanus.</title>
        <authorList>
            <person name="Itakura S."/>
            <person name="Yosikawa Y."/>
            <person name="Umezawa K."/>
        </authorList>
    </citation>
    <scope>NUCLEOTIDE SEQUENCE [LARGE SCALE GENOMIC DNA]</scope>
</reference>
<keyword evidence="7 14" id="KW-1133">Transmembrane helix</keyword>
<dbReference type="SUPFAM" id="SSF81324">
    <property type="entry name" value="Voltage-gated potassium channels"/>
    <property type="match status" value="1"/>
</dbReference>
<evidence type="ECO:0000313" key="17">
    <source>
        <dbReference type="EMBL" id="GFG32823.1"/>
    </source>
</evidence>
<accession>A0A6L2PJW2</accession>
<keyword evidence="4 12" id="KW-0812">Transmembrane</keyword>
<evidence type="ECO:0000256" key="14">
    <source>
        <dbReference type="SAM" id="Phobius"/>
    </source>
</evidence>
<evidence type="ECO:0000256" key="12">
    <source>
        <dbReference type="RuleBase" id="RU003822"/>
    </source>
</evidence>
<comment type="subcellular location">
    <subcellularLocation>
        <location evidence="1 12">Membrane</location>
        <topology evidence="1 12">Multi-pass membrane protein</topology>
    </subcellularLocation>
</comment>
<protein>
    <submittedName>
        <fullName evidence="17">Uncharacterized protein</fullName>
    </submittedName>
</protein>
<dbReference type="InParanoid" id="A0A6L2PJW2"/>
<name>A0A6L2PJW2_COPFO</name>
<evidence type="ECO:0000313" key="18">
    <source>
        <dbReference type="Proteomes" id="UP000502823"/>
    </source>
</evidence>
<comment type="catalytic activity">
    <reaction evidence="11">
        <text>K(+)(in) = K(+)(out)</text>
        <dbReference type="Rhea" id="RHEA:29463"/>
        <dbReference type="ChEBI" id="CHEBI:29103"/>
    </reaction>
</comment>
<dbReference type="FunFam" id="1.10.287.70:FF:000078">
    <property type="entry name" value="Putative Inward rectifier potassium channel"/>
    <property type="match status" value="1"/>
</dbReference>
<evidence type="ECO:0000256" key="8">
    <source>
        <dbReference type="ARBA" id="ARBA00023065"/>
    </source>
</evidence>
<dbReference type="PANTHER" id="PTHR11767:SF113">
    <property type="entry name" value="INWARDLY RECTIFYING POTASSIUM CHANNEL 2, ISOFORM D"/>
    <property type="match status" value="1"/>
</dbReference>
<dbReference type="GO" id="GO:0034765">
    <property type="term" value="P:regulation of monoatomic ion transmembrane transport"/>
    <property type="evidence" value="ECO:0007669"/>
    <property type="project" value="TreeGrafter"/>
</dbReference>
<proteinExistence type="inferred from homology"/>
<dbReference type="GO" id="GO:1990573">
    <property type="term" value="P:potassium ion import across plasma membrane"/>
    <property type="evidence" value="ECO:0007669"/>
    <property type="project" value="TreeGrafter"/>
</dbReference>
<dbReference type="GO" id="GO:0005242">
    <property type="term" value="F:inward rectifier potassium channel activity"/>
    <property type="evidence" value="ECO:0007669"/>
    <property type="project" value="InterPro"/>
</dbReference>
<keyword evidence="9 14" id="KW-0472">Membrane</keyword>
<dbReference type="InterPro" id="IPR014756">
    <property type="entry name" value="Ig_E-set"/>
</dbReference>
<dbReference type="Pfam" id="PF01007">
    <property type="entry name" value="IRK"/>
    <property type="match status" value="1"/>
</dbReference>
<feature type="domain" description="Potassium channel inwardly rectifying transmembrane" evidence="15">
    <location>
        <begin position="238"/>
        <end position="384"/>
    </location>
</feature>
<feature type="region of interest" description="Disordered" evidence="13">
    <location>
        <begin position="146"/>
        <end position="175"/>
    </location>
</feature>
<evidence type="ECO:0000256" key="11">
    <source>
        <dbReference type="ARBA" id="ARBA00034430"/>
    </source>
</evidence>
<comment type="similarity">
    <text evidence="12">Belongs to the inward rectifier-type potassium channel (TC 1.A.2.1) family.</text>
</comment>
<dbReference type="PANTHER" id="PTHR11767">
    <property type="entry name" value="INWARD RECTIFIER POTASSIUM CHANNEL"/>
    <property type="match status" value="1"/>
</dbReference>
<comment type="caution">
    <text evidence="17">The sequence shown here is derived from an EMBL/GenBank/DDBJ whole genome shotgun (WGS) entry which is preliminary data.</text>
</comment>
<evidence type="ECO:0000256" key="9">
    <source>
        <dbReference type="ARBA" id="ARBA00023136"/>
    </source>
</evidence>
<dbReference type="SUPFAM" id="SSF81296">
    <property type="entry name" value="E set domains"/>
    <property type="match status" value="1"/>
</dbReference>
<keyword evidence="8 12" id="KW-0406">Ion transport</keyword>
<evidence type="ECO:0000256" key="2">
    <source>
        <dbReference type="ARBA" id="ARBA00022448"/>
    </source>
</evidence>
<sequence>MKVFHMIDEDEDEDETPRAPKAEPENDEIDDDVSSYTCDNLNKGVSQSSGATVADAAGDGPLLGVAPLSGGGRGGLKPTCTLIRVSTYASSLNQTTISSNSIRYCTCNMQDLGEQDLQRRQLESPSNLSKVSDSTYVLGLEEIDSNKNETPLSSDRNNIGIQNQVSCDSSSLRSPVDSMLGDEHHQLLGGHHSTLPVIMSPTWGGRARNFSSKSSSSTRRSRYRNGGAGRTKLRRRVVLKSGECNVQQSRVAQRRLRYLQDIFTTLVDVKWRWTLLVFALSFILSWLGFAILWWLITFTHGDFEPEHLPDKQEESGWKPCINQIYSFASCFLFSIETQHTIGYGSRSTTEECPEAIFVMCIQSVTGVMVQAFMVGIVFAKLARPKQRAQTLLFSRNAVVCLRDGELCLMFRVGDMRKSHIIGATVRAQLIRTRTTKEGEVLHQHQAELQIGTDGGDNNLFFIWPMTVVHRINSESPLYNISASDIIDRESRFEIIVILEGTIESTGQTTQARSSYLPSEVLWGHRFQPMVVYNKERQGYEVDYSRFNNTDLVDTPLCSARQLEHFYQLQQELGQSVPPDPGNYHRSMCANNF</sequence>
<dbReference type="FunFam" id="2.60.40.1400:FF:000001">
    <property type="entry name" value="G protein-activated inward rectifier potassium channel 2"/>
    <property type="match status" value="1"/>
</dbReference>
<feature type="compositionally biased region" description="Polar residues" evidence="13">
    <location>
        <begin position="148"/>
        <end position="173"/>
    </location>
</feature>
<evidence type="ECO:0000256" key="5">
    <source>
        <dbReference type="ARBA" id="ARBA00022882"/>
    </source>
</evidence>
<dbReference type="Pfam" id="PF17655">
    <property type="entry name" value="IRK_C"/>
    <property type="match status" value="1"/>
</dbReference>
<feature type="compositionally biased region" description="Low complexity" evidence="13">
    <location>
        <begin position="208"/>
        <end position="218"/>
    </location>
</feature>
<feature type="domain" description="Inward rectifier potassium channel C-terminal" evidence="16">
    <location>
        <begin position="391"/>
        <end position="565"/>
    </location>
</feature>
<dbReference type="Gene3D" id="2.60.40.1400">
    <property type="entry name" value="G protein-activated inward rectifier potassium channel 1"/>
    <property type="match status" value="1"/>
</dbReference>
<evidence type="ECO:0000256" key="4">
    <source>
        <dbReference type="ARBA" id="ARBA00022692"/>
    </source>
</evidence>
<dbReference type="OrthoDB" id="273257at2759"/>
<dbReference type="InterPro" id="IPR013518">
    <property type="entry name" value="K_chnl_inward-rec_Kir_cyto"/>
</dbReference>
<evidence type="ECO:0000259" key="15">
    <source>
        <dbReference type="Pfam" id="PF01007"/>
    </source>
</evidence>
<dbReference type="EMBL" id="BLKM01000389">
    <property type="protein sequence ID" value="GFG32823.1"/>
    <property type="molecule type" value="Genomic_DNA"/>
</dbReference>
<dbReference type="Gene3D" id="1.10.287.70">
    <property type="match status" value="1"/>
</dbReference>
<evidence type="ECO:0000256" key="6">
    <source>
        <dbReference type="ARBA" id="ARBA00022958"/>
    </source>
</evidence>
<dbReference type="PRINTS" id="PR01320">
    <property type="entry name" value="KIRCHANNEL"/>
</dbReference>
<dbReference type="InterPro" id="IPR016449">
    <property type="entry name" value="K_chnl_inward-rec_Kir"/>
</dbReference>
<dbReference type="GO" id="GO:0034702">
    <property type="term" value="C:monoatomic ion channel complex"/>
    <property type="evidence" value="ECO:0007669"/>
    <property type="project" value="UniProtKB-KW"/>
</dbReference>
<dbReference type="InterPro" id="IPR040445">
    <property type="entry name" value="Kir_TM"/>
</dbReference>
<keyword evidence="18" id="KW-1185">Reference proteome</keyword>
<feature type="region of interest" description="Disordered" evidence="13">
    <location>
        <begin position="1"/>
        <end position="35"/>
    </location>
</feature>
<evidence type="ECO:0000256" key="3">
    <source>
        <dbReference type="ARBA" id="ARBA00022538"/>
    </source>
</evidence>
<keyword evidence="3 12" id="KW-0633">Potassium transport</keyword>
<feature type="transmembrane region" description="Helical" evidence="14">
    <location>
        <begin position="273"/>
        <end position="296"/>
    </location>
</feature>
<dbReference type="FunCoup" id="A0A6L2PJW2">
    <property type="interactions" value="79"/>
</dbReference>
<dbReference type="Proteomes" id="UP000502823">
    <property type="component" value="Unassembled WGS sequence"/>
</dbReference>
<evidence type="ECO:0000256" key="7">
    <source>
        <dbReference type="ARBA" id="ARBA00022989"/>
    </source>
</evidence>
<feature type="transmembrane region" description="Helical" evidence="14">
    <location>
        <begin position="355"/>
        <end position="379"/>
    </location>
</feature>
<gene>
    <name evidence="17" type="ORF">Cfor_06325</name>
</gene>
<evidence type="ECO:0000256" key="1">
    <source>
        <dbReference type="ARBA" id="ARBA00004141"/>
    </source>
</evidence>
<evidence type="ECO:0000256" key="10">
    <source>
        <dbReference type="ARBA" id="ARBA00023303"/>
    </source>
</evidence>
<evidence type="ECO:0000256" key="13">
    <source>
        <dbReference type="SAM" id="MobiDB-lite"/>
    </source>
</evidence>
<dbReference type="GO" id="GO:0005886">
    <property type="term" value="C:plasma membrane"/>
    <property type="evidence" value="ECO:0007669"/>
    <property type="project" value="TreeGrafter"/>
</dbReference>
<dbReference type="InterPro" id="IPR041647">
    <property type="entry name" value="IRK_C"/>
</dbReference>